<dbReference type="PANTHER" id="PTHR47611:SF3">
    <property type="entry name" value="HAT C-TERMINAL DIMERISATION DOMAIN-CONTAINING PROTEIN"/>
    <property type="match status" value="1"/>
</dbReference>
<evidence type="ECO:0000313" key="3">
    <source>
        <dbReference type="Proteomes" id="UP000027195"/>
    </source>
</evidence>
<dbReference type="GO" id="GO:0046983">
    <property type="term" value="F:protein dimerization activity"/>
    <property type="evidence" value="ECO:0007669"/>
    <property type="project" value="InterPro"/>
</dbReference>
<dbReference type="Proteomes" id="UP000027195">
    <property type="component" value="Unassembled WGS sequence"/>
</dbReference>
<dbReference type="InterPro" id="IPR008906">
    <property type="entry name" value="HATC_C_dom"/>
</dbReference>
<sequence>MSSETTPSLSMAVPAMEAMVRAWDDLEIRMPHLSVMISAGRLKIQQYLSVMRNHRAYIIAMGMSMARPIYETLFSSDYLENSQPVEASPSDELRLYLQARRESIRNINLLSWWQTNRERYPLLFKMAMDYLPIMASSVPCERVFSASAQTDTARRSRISPALLGALQVLKFALKKARLDFSVQYINHVEELEITQTQSDLDEHTLTEMGYDVDESYLASLFV</sequence>
<dbReference type="HOGENOM" id="CLU_009123_6_1_1"/>
<dbReference type="AlphaFoldDB" id="A0A067MI03"/>
<dbReference type="SUPFAM" id="SSF53098">
    <property type="entry name" value="Ribonuclease H-like"/>
    <property type="match status" value="1"/>
</dbReference>
<keyword evidence="3" id="KW-1185">Reference proteome</keyword>
<evidence type="ECO:0000313" key="2">
    <source>
        <dbReference type="EMBL" id="KDQ15184.1"/>
    </source>
</evidence>
<protein>
    <recommendedName>
        <fullName evidence="1">HAT C-terminal dimerisation domain-containing protein</fullName>
    </recommendedName>
</protein>
<accession>A0A067MI03</accession>
<evidence type="ECO:0000259" key="1">
    <source>
        <dbReference type="Pfam" id="PF05699"/>
    </source>
</evidence>
<proteinExistence type="predicted"/>
<organism evidence="2 3">
    <name type="scientific">Botryobasidium botryosum (strain FD-172 SS1)</name>
    <dbReference type="NCBI Taxonomy" id="930990"/>
    <lineage>
        <taxon>Eukaryota</taxon>
        <taxon>Fungi</taxon>
        <taxon>Dikarya</taxon>
        <taxon>Basidiomycota</taxon>
        <taxon>Agaricomycotina</taxon>
        <taxon>Agaricomycetes</taxon>
        <taxon>Cantharellales</taxon>
        <taxon>Botryobasidiaceae</taxon>
        <taxon>Botryobasidium</taxon>
    </lineage>
</organism>
<dbReference type="Pfam" id="PF05699">
    <property type="entry name" value="Dimer_Tnp_hAT"/>
    <property type="match status" value="1"/>
</dbReference>
<feature type="domain" description="HAT C-terminal dimerisation" evidence="1">
    <location>
        <begin position="92"/>
        <end position="171"/>
    </location>
</feature>
<gene>
    <name evidence="2" type="ORF">BOTBODRAFT_625370</name>
</gene>
<dbReference type="InterPro" id="IPR012337">
    <property type="entry name" value="RNaseH-like_sf"/>
</dbReference>
<dbReference type="InParanoid" id="A0A067MI03"/>
<dbReference type="PANTHER" id="PTHR47611">
    <property type="entry name" value="HAT DIMERISATION DOMAIN, C-TERMINAL"/>
    <property type="match status" value="1"/>
</dbReference>
<dbReference type="OrthoDB" id="3270175at2759"/>
<dbReference type="STRING" id="930990.A0A067MI03"/>
<dbReference type="EMBL" id="KL198033">
    <property type="protein sequence ID" value="KDQ15184.1"/>
    <property type="molecule type" value="Genomic_DNA"/>
</dbReference>
<name>A0A067MI03_BOTB1</name>
<reference evidence="3" key="1">
    <citation type="journal article" date="2014" name="Proc. Natl. Acad. Sci. U.S.A.">
        <title>Extensive sampling of basidiomycete genomes demonstrates inadequacy of the white-rot/brown-rot paradigm for wood decay fungi.</title>
        <authorList>
            <person name="Riley R."/>
            <person name="Salamov A.A."/>
            <person name="Brown D.W."/>
            <person name="Nagy L.G."/>
            <person name="Floudas D."/>
            <person name="Held B.W."/>
            <person name="Levasseur A."/>
            <person name="Lombard V."/>
            <person name="Morin E."/>
            <person name="Otillar R."/>
            <person name="Lindquist E.A."/>
            <person name="Sun H."/>
            <person name="LaButti K.M."/>
            <person name="Schmutz J."/>
            <person name="Jabbour D."/>
            <person name="Luo H."/>
            <person name="Baker S.E."/>
            <person name="Pisabarro A.G."/>
            <person name="Walton J.D."/>
            <person name="Blanchette R.A."/>
            <person name="Henrissat B."/>
            <person name="Martin F."/>
            <person name="Cullen D."/>
            <person name="Hibbett D.S."/>
            <person name="Grigoriev I.V."/>
        </authorList>
    </citation>
    <scope>NUCLEOTIDE SEQUENCE [LARGE SCALE GENOMIC DNA]</scope>
    <source>
        <strain evidence="3">FD-172 SS1</strain>
    </source>
</reference>